<evidence type="ECO:0000256" key="1">
    <source>
        <dbReference type="SAM" id="MobiDB-lite"/>
    </source>
</evidence>
<sequence>MPQRHVLAGTRANSELGSTARPLGESVSAPLAYTAFCHDHWPVYRRFSSSIAGSPRRGSDLARIALSVVATHWPVVLGSASPSAAAWNLLSRQCAATRAETSQAHGILERLEADALVLRHKLGLTSQQAGYAMGMPAAEFELLRNRAVRNLS</sequence>
<proteinExistence type="predicted"/>
<comment type="caution">
    <text evidence="2">The sequence shown here is derived from an EMBL/GenBank/DDBJ whole genome shotgun (WGS) entry which is preliminary data.</text>
</comment>
<organism evidence="2 3">
    <name type="scientific">Streptomyces zagrosensis</name>
    <dbReference type="NCBI Taxonomy" id="1042984"/>
    <lineage>
        <taxon>Bacteria</taxon>
        <taxon>Bacillati</taxon>
        <taxon>Actinomycetota</taxon>
        <taxon>Actinomycetes</taxon>
        <taxon>Kitasatosporales</taxon>
        <taxon>Streptomycetaceae</taxon>
        <taxon>Streptomyces</taxon>
    </lineage>
</organism>
<dbReference type="Gene3D" id="1.20.140.160">
    <property type="match status" value="1"/>
</dbReference>
<dbReference type="Proteomes" id="UP000588098">
    <property type="component" value="Unassembled WGS sequence"/>
</dbReference>
<feature type="region of interest" description="Disordered" evidence="1">
    <location>
        <begin position="1"/>
        <end position="20"/>
    </location>
</feature>
<evidence type="ECO:0000313" key="3">
    <source>
        <dbReference type="Proteomes" id="UP000588098"/>
    </source>
</evidence>
<dbReference type="EMBL" id="JACHJL010000031">
    <property type="protein sequence ID" value="MBB5939948.1"/>
    <property type="molecule type" value="Genomic_DNA"/>
</dbReference>
<gene>
    <name evidence="2" type="ORF">FHS42_007046</name>
</gene>
<protein>
    <submittedName>
        <fullName evidence="2">Uncharacterized protein</fullName>
    </submittedName>
</protein>
<name>A0A7W9V243_9ACTN</name>
<keyword evidence="3" id="KW-1185">Reference proteome</keyword>
<reference evidence="2 3" key="1">
    <citation type="submission" date="2020-08" db="EMBL/GenBank/DDBJ databases">
        <title>Genomic Encyclopedia of Type Strains, Phase III (KMG-III): the genomes of soil and plant-associated and newly described type strains.</title>
        <authorList>
            <person name="Whitman W."/>
        </authorList>
    </citation>
    <scope>NUCLEOTIDE SEQUENCE [LARGE SCALE GENOMIC DNA]</scope>
    <source>
        <strain evidence="2 3">CECT 8305</strain>
    </source>
</reference>
<accession>A0A7W9V243</accession>
<evidence type="ECO:0000313" key="2">
    <source>
        <dbReference type="EMBL" id="MBB5939948.1"/>
    </source>
</evidence>
<dbReference type="AlphaFoldDB" id="A0A7W9V243"/>